<feature type="compositionally biased region" description="Polar residues" evidence="1">
    <location>
        <begin position="211"/>
        <end position="229"/>
    </location>
</feature>
<evidence type="ECO:0000313" key="3">
    <source>
        <dbReference type="Proteomes" id="UP000478052"/>
    </source>
</evidence>
<proteinExistence type="predicted"/>
<accession>A0A6G0Y1E6</accession>
<organism evidence="2 3">
    <name type="scientific">Aphis craccivora</name>
    <name type="common">Cowpea aphid</name>
    <dbReference type="NCBI Taxonomy" id="307492"/>
    <lineage>
        <taxon>Eukaryota</taxon>
        <taxon>Metazoa</taxon>
        <taxon>Ecdysozoa</taxon>
        <taxon>Arthropoda</taxon>
        <taxon>Hexapoda</taxon>
        <taxon>Insecta</taxon>
        <taxon>Pterygota</taxon>
        <taxon>Neoptera</taxon>
        <taxon>Paraneoptera</taxon>
        <taxon>Hemiptera</taxon>
        <taxon>Sternorrhyncha</taxon>
        <taxon>Aphidomorpha</taxon>
        <taxon>Aphidoidea</taxon>
        <taxon>Aphididae</taxon>
        <taxon>Aphidini</taxon>
        <taxon>Aphis</taxon>
        <taxon>Aphis</taxon>
    </lineage>
</organism>
<keyword evidence="3" id="KW-1185">Reference proteome</keyword>
<feature type="compositionally biased region" description="Basic residues" evidence="1">
    <location>
        <begin position="159"/>
        <end position="172"/>
    </location>
</feature>
<feature type="region of interest" description="Disordered" evidence="1">
    <location>
        <begin position="1"/>
        <end position="24"/>
    </location>
</feature>
<dbReference type="EMBL" id="VUJU01006907">
    <property type="protein sequence ID" value="KAF0747250.1"/>
    <property type="molecule type" value="Genomic_DNA"/>
</dbReference>
<comment type="caution">
    <text evidence="2">The sequence shown here is derived from an EMBL/GenBank/DDBJ whole genome shotgun (WGS) entry which is preliminary data.</text>
</comment>
<evidence type="ECO:0000313" key="2">
    <source>
        <dbReference type="EMBL" id="KAF0747250.1"/>
    </source>
</evidence>
<protein>
    <recommendedName>
        <fullName evidence="4">CCHC-type domain-containing protein</fullName>
    </recommendedName>
</protein>
<gene>
    <name evidence="2" type="ORF">FWK35_00020551</name>
</gene>
<dbReference type="AlphaFoldDB" id="A0A6G0Y1E6"/>
<evidence type="ECO:0000256" key="1">
    <source>
        <dbReference type="SAM" id="MobiDB-lite"/>
    </source>
</evidence>
<evidence type="ECO:0008006" key="4">
    <source>
        <dbReference type="Google" id="ProtNLM"/>
    </source>
</evidence>
<dbReference type="Proteomes" id="UP000478052">
    <property type="component" value="Unassembled WGS sequence"/>
</dbReference>
<sequence>MMERSPENDIINSDNHEDVTLTRKKRKTSTEQLKLYAANTTAPGFRQEVALKHGKKARAIGVKLLEILVNEAGKKKISQATLKDFQTVKDEYQDLVDELILENALLLGRLWEARAAEEAKEMEICKNRTNTKSISATTQPINADKNLDDDINNTQVSKNRSRKNALKLKKQVRIQQDQPEGIAEEGATTDYNADGDFTEVRKKRKKKKKTTNVTSDVTSGGETDASSNRLTQKQARINKINELKNTEPQKNIWADIVKKTGAPKIARSAITQKGESTVINIVPADNVTYQALKSITEERPDVQLKPSKWPMVMIYDVDKDLTPDEISHNVLAQNTSLGNVLPERATVLLKPLFKRGPRDRETVWWVCEVRPDIHAKLLNAGRIYIGMSNCRVAEYFDFQQCFTCLKYGHREAFCKETTMTCTHCGN</sequence>
<name>A0A6G0Y1E6_APHCR</name>
<feature type="compositionally biased region" description="Basic residues" evidence="1">
    <location>
        <begin position="201"/>
        <end position="210"/>
    </location>
</feature>
<reference evidence="2 3" key="1">
    <citation type="submission" date="2019-08" db="EMBL/GenBank/DDBJ databases">
        <title>Whole genome of Aphis craccivora.</title>
        <authorList>
            <person name="Voronova N.V."/>
            <person name="Shulinski R.S."/>
            <person name="Bandarenka Y.V."/>
            <person name="Zhorov D.G."/>
            <person name="Warner D."/>
        </authorList>
    </citation>
    <scope>NUCLEOTIDE SEQUENCE [LARGE SCALE GENOMIC DNA]</scope>
    <source>
        <strain evidence="2">180601</strain>
        <tissue evidence="2">Whole Body</tissue>
    </source>
</reference>
<feature type="region of interest" description="Disordered" evidence="1">
    <location>
        <begin position="145"/>
        <end position="229"/>
    </location>
</feature>
<dbReference type="OrthoDB" id="6630445at2759"/>